<dbReference type="KEGG" id="aup:AsAng_0006640"/>
<dbReference type="InterPro" id="IPR026444">
    <property type="entry name" value="Secre_tail"/>
</dbReference>
<evidence type="ECO:0000313" key="5">
    <source>
        <dbReference type="Proteomes" id="UP001060919"/>
    </source>
</evidence>
<proteinExistence type="predicted"/>
<keyword evidence="1" id="KW-0378">Hydrolase</keyword>
<dbReference type="PANTHER" id="PTHR31988:SF19">
    <property type="entry name" value="9-O-ACETYL-N-ACETYLNEURAMINIC ACID DEACETYLASE-RELATED"/>
    <property type="match status" value="1"/>
</dbReference>
<dbReference type="Proteomes" id="UP001060919">
    <property type="component" value="Chromosome"/>
</dbReference>
<dbReference type="Gene3D" id="3.40.50.1110">
    <property type="entry name" value="SGNH hydrolase"/>
    <property type="match status" value="1"/>
</dbReference>
<dbReference type="InterPro" id="IPR052940">
    <property type="entry name" value="Carb_Esterase_6"/>
</dbReference>
<organism evidence="4 5">
    <name type="scientific">Aureispira anguillae</name>
    <dbReference type="NCBI Taxonomy" id="2864201"/>
    <lineage>
        <taxon>Bacteria</taxon>
        <taxon>Pseudomonadati</taxon>
        <taxon>Bacteroidota</taxon>
        <taxon>Saprospiria</taxon>
        <taxon>Saprospirales</taxon>
        <taxon>Saprospiraceae</taxon>
        <taxon>Aureispira</taxon>
    </lineage>
</organism>
<dbReference type="InterPro" id="IPR005181">
    <property type="entry name" value="SASA"/>
</dbReference>
<keyword evidence="5" id="KW-1185">Reference proteome</keyword>
<evidence type="ECO:0000259" key="3">
    <source>
        <dbReference type="Pfam" id="PF18962"/>
    </source>
</evidence>
<dbReference type="PANTHER" id="PTHR31988">
    <property type="entry name" value="ESTERASE, PUTATIVE (DUF303)-RELATED"/>
    <property type="match status" value="1"/>
</dbReference>
<gene>
    <name evidence="4" type="ORF">AsAng_0006640</name>
</gene>
<evidence type="ECO:0000256" key="1">
    <source>
        <dbReference type="ARBA" id="ARBA00022801"/>
    </source>
</evidence>
<evidence type="ECO:0000259" key="2">
    <source>
        <dbReference type="Pfam" id="PF03629"/>
    </source>
</evidence>
<accession>A0A915YBD0</accession>
<evidence type="ECO:0000313" key="4">
    <source>
        <dbReference type="EMBL" id="BDS09959.1"/>
    </source>
</evidence>
<dbReference type="Pfam" id="PF03629">
    <property type="entry name" value="SASA"/>
    <property type="match status" value="1"/>
</dbReference>
<reference evidence="4" key="1">
    <citation type="submission" date="2022-09" db="EMBL/GenBank/DDBJ databases">
        <title>Aureispira anguillicida sp. nov., isolated from Leptocephalus of Japanese eel Anguilla japonica.</title>
        <authorList>
            <person name="Yuasa K."/>
            <person name="Mekata T."/>
            <person name="Ikunari K."/>
        </authorList>
    </citation>
    <scope>NUCLEOTIDE SEQUENCE</scope>
    <source>
        <strain evidence="4">EL160426</strain>
    </source>
</reference>
<dbReference type="GO" id="GO:0016788">
    <property type="term" value="F:hydrolase activity, acting on ester bonds"/>
    <property type="evidence" value="ECO:0007669"/>
    <property type="project" value="UniProtKB-ARBA"/>
</dbReference>
<dbReference type="Pfam" id="PF18962">
    <property type="entry name" value="Por_Secre_tail"/>
    <property type="match status" value="1"/>
</dbReference>
<feature type="domain" description="Secretion system C-terminal sorting" evidence="3">
    <location>
        <begin position="530"/>
        <end position="595"/>
    </location>
</feature>
<dbReference type="RefSeq" id="WP_264791306.1">
    <property type="nucleotide sequence ID" value="NZ_AP026867.1"/>
</dbReference>
<dbReference type="NCBIfam" id="TIGR04183">
    <property type="entry name" value="Por_Secre_tail"/>
    <property type="match status" value="1"/>
</dbReference>
<sequence length="597" mass="68278">MIWLKTIILFLLLMPPYFNLIAQIQYFKDINGIRLYPQSHQLYPRDVNNKAAVIIKGVASNITSNVNNIELLMIKRFLDGSTQNYSYTQITNDSFSFAPILEAGMYLYDFQILLKKNKTLLYRDTIAQDVVCGDAYIIAGQSNAMGVGTARAGIIQDSLYQAYSKNLNAIYSKSLGNMPNYNGTNGFLTNYDANNNYWFPANASDSNLIGFVGFWGLKLQYLIQDQYQMPTCFINGAYGGTNIAEHQLYASPTSNPRDLRTLFGALTYRIEQANLKNNIKGIIWYQGESQNTYERAYTYADSLNYLIDDWEQHWGSVEKIYIVQIHTGCNYHGFGQIVREQQRTIDQLTPKTNLIPLTANGIGERRLAANDPNYQCHFSRDAYNELSERLFQVIGRDFYAANTCITSPNIINAYYNYDKLVLEFDQDLADCPNGLEHSFAFYKDNILLPNFEPISMYSKGHKIYMTISNNSPNAVSYLLKDDPIYNNEMIWLTNPEGYAAFSFHQFPIHIDDCSSKSISITSNLIGKENLLEIELKSCNLNKVIKIYSVQGQLLYQKNIPFINIRQSIDLSHFAAGVYFLIVENNHQIITTRKLVKY</sequence>
<feature type="domain" description="Sialate O-acetylesterase" evidence="2">
    <location>
        <begin position="134"/>
        <end position="392"/>
    </location>
</feature>
<dbReference type="InterPro" id="IPR036514">
    <property type="entry name" value="SGNH_hydro_sf"/>
</dbReference>
<dbReference type="AlphaFoldDB" id="A0A915YBD0"/>
<name>A0A915YBD0_9BACT</name>
<dbReference type="EMBL" id="AP026867">
    <property type="protein sequence ID" value="BDS09959.1"/>
    <property type="molecule type" value="Genomic_DNA"/>
</dbReference>
<dbReference type="SUPFAM" id="SSF52266">
    <property type="entry name" value="SGNH hydrolase"/>
    <property type="match status" value="1"/>
</dbReference>
<protein>
    <submittedName>
        <fullName evidence="4">T9SS type A sorting domain-containing protein</fullName>
    </submittedName>
</protein>